<reference evidence="1 2" key="1">
    <citation type="submission" date="2023-05" db="EMBL/GenBank/DDBJ databases">
        <title>Genome sequence of Pinibacter sp. MAH-24.</title>
        <authorList>
            <person name="Huq M.A."/>
        </authorList>
    </citation>
    <scope>NUCLEOTIDE SEQUENCE [LARGE SCALE GENOMIC DNA]</scope>
    <source>
        <strain evidence="1 2">MAH-24</strain>
    </source>
</reference>
<comment type="caution">
    <text evidence="1">The sequence shown here is derived from an EMBL/GenBank/DDBJ whole genome shotgun (WGS) entry which is preliminary data.</text>
</comment>
<accession>A0ABT6RET9</accession>
<evidence type="ECO:0000313" key="1">
    <source>
        <dbReference type="EMBL" id="MDI3320910.1"/>
    </source>
</evidence>
<evidence type="ECO:0000313" key="2">
    <source>
        <dbReference type="Proteomes" id="UP001226434"/>
    </source>
</evidence>
<dbReference type="EMBL" id="JASBRG010000007">
    <property type="protein sequence ID" value="MDI3320910.1"/>
    <property type="molecule type" value="Genomic_DNA"/>
</dbReference>
<protein>
    <submittedName>
        <fullName evidence="1">Uncharacterized protein</fullName>
    </submittedName>
</protein>
<gene>
    <name evidence="1" type="ORF">QJ048_14055</name>
</gene>
<organism evidence="1 2">
    <name type="scientific">Pinibacter soli</name>
    <dbReference type="NCBI Taxonomy" id="3044211"/>
    <lineage>
        <taxon>Bacteria</taxon>
        <taxon>Pseudomonadati</taxon>
        <taxon>Bacteroidota</taxon>
        <taxon>Chitinophagia</taxon>
        <taxon>Chitinophagales</taxon>
        <taxon>Chitinophagaceae</taxon>
        <taxon>Pinibacter</taxon>
    </lineage>
</organism>
<keyword evidence="2" id="KW-1185">Reference proteome</keyword>
<name>A0ABT6RET9_9BACT</name>
<dbReference type="RefSeq" id="WP_282335012.1">
    <property type="nucleotide sequence ID" value="NZ_JASBRG010000007.1"/>
</dbReference>
<dbReference type="Proteomes" id="UP001226434">
    <property type="component" value="Unassembled WGS sequence"/>
</dbReference>
<sequence length="74" mass="8466">MKFLQVTSAKFVLQKNFFYLPVVLLFISLPFTRTQSQGNVSTTAIKELPKYPVAYEVSKPATIKAMVDRIQKRV</sequence>
<proteinExistence type="predicted"/>